<dbReference type="Proteomes" id="UP000299102">
    <property type="component" value="Unassembled WGS sequence"/>
</dbReference>
<dbReference type="EMBL" id="BGZK01000254">
    <property type="protein sequence ID" value="GBP31992.1"/>
    <property type="molecule type" value="Genomic_DNA"/>
</dbReference>
<organism evidence="1 2">
    <name type="scientific">Eumeta variegata</name>
    <name type="common">Bagworm moth</name>
    <name type="synonym">Eumeta japonica</name>
    <dbReference type="NCBI Taxonomy" id="151549"/>
    <lineage>
        <taxon>Eukaryota</taxon>
        <taxon>Metazoa</taxon>
        <taxon>Ecdysozoa</taxon>
        <taxon>Arthropoda</taxon>
        <taxon>Hexapoda</taxon>
        <taxon>Insecta</taxon>
        <taxon>Pterygota</taxon>
        <taxon>Neoptera</taxon>
        <taxon>Endopterygota</taxon>
        <taxon>Lepidoptera</taxon>
        <taxon>Glossata</taxon>
        <taxon>Ditrysia</taxon>
        <taxon>Tineoidea</taxon>
        <taxon>Psychidae</taxon>
        <taxon>Oiketicinae</taxon>
        <taxon>Eumeta</taxon>
    </lineage>
</organism>
<evidence type="ECO:0000313" key="1">
    <source>
        <dbReference type="EMBL" id="GBP31992.1"/>
    </source>
</evidence>
<gene>
    <name evidence="1" type="ORF">EVAR_21025_1</name>
</gene>
<name>A0A4C1V160_EUMVA</name>
<evidence type="ECO:0000313" key="2">
    <source>
        <dbReference type="Proteomes" id="UP000299102"/>
    </source>
</evidence>
<proteinExistence type="predicted"/>
<sequence length="113" mass="13174">MCLFVHLTFQKKKNLAENVSRWRENRRFRSSNQPNAPWLRSIASGFRSAKVKGRSSKEQKESAINKSEKMDTLVGSKSFQTFLFPTQTYRVQEPANLVKSVDGEWAFLFNEIR</sequence>
<comment type="caution">
    <text evidence="1">The sequence shown here is derived from an EMBL/GenBank/DDBJ whole genome shotgun (WGS) entry which is preliminary data.</text>
</comment>
<dbReference type="AlphaFoldDB" id="A0A4C1V160"/>
<keyword evidence="2" id="KW-1185">Reference proteome</keyword>
<protein>
    <submittedName>
        <fullName evidence="1">Uncharacterized protein</fullName>
    </submittedName>
</protein>
<reference evidence="1 2" key="1">
    <citation type="journal article" date="2019" name="Commun. Biol.">
        <title>The bagworm genome reveals a unique fibroin gene that provides high tensile strength.</title>
        <authorList>
            <person name="Kono N."/>
            <person name="Nakamura H."/>
            <person name="Ohtoshi R."/>
            <person name="Tomita M."/>
            <person name="Numata K."/>
            <person name="Arakawa K."/>
        </authorList>
    </citation>
    <scope>NUCLEOTIDE SEQUENCE [LARGE SCALE GENOMIC DNA]</scope>
</reference>
<accession>A0A4C1V160</accession>